<dbReference type="InterPro" id="IPR039448">
    <property type="entry name" value="Beta_helix"/>
</dbReference>
<feature type="signal peptide" evidence="1">
    <location>
        <begin position="1"/>
        <end position="31"/>
    </location>
</feature>
<dbReference type="Pfam" id="PF13229">
    <property type="entry name" value="Beta_helix"/>
    <property type="match status" value="1"/>
</dbReference>
<keyword evidence="1" id="KW-0732">Signal</keyword>
<sequence length="641" mass="69353">MTVHTIFRAPVALVGALALCFVVLAVQAAQAGRTIWVDATSLDTALSDAQAGDLLVLAPGDYDTLNIEKSGAPLQPVVLRAADIENRPVFPGLRLTGADHVTLDGLIFRMQPRSDTVKRNVHIRDAEDITLSRNLFEGARRPDTDGFAHPWGFGLTIDDSTDVALFDNELRGFARGLVVRGVDRLTVARNEIHSMRTDGMIFAQVADVLIEDNVIRDFDRAPGRGDHPDMIQFWTRDTERPSRQITIRRNILNSGEGYFTQSIFMRNEMVDTNQAGEDMFYRDVVIEENVIINAHLHGITVGATVGLMIRRNTVVRNAASQGDDGNIGLWTPQITVDAIARDVLILNNVAHALPEPGWQPGWVIAGNQIVQDLIPGQADHYDQVFFGVSPATPARVTDFAARPGGLLDGRDVGASRLVAISVEVAKTAPDDVTDPGMSDLRGIIRLEPDRLALLADGGAGSPPLVHELGGSEILLGDTLAPTVLTRQMTGALFDAARFVIDMRLRPTGDYRTAGEVLRLHESLKVGVTGRGVFEVEVFSDLGGVARLKTRATSLYRDAGPLDLTIAYDGPVGALTVIANGEIIGQAPFSGQLRPVASWGLSFGNPFGTHLSFDGAIETFEVRTDPADMTDVFDIINASVRQ</sequence>
<evidence type="ECO:0000256" key="1">
    <source>
        <dbReference type="SAM" id="SignalP"/>
    </source>
</evidence>
<organism evidence="3 4">
    <name type="scientific">Jannaschia faecimaris</name>
    <dbReference type="NCBI Taxonomy" id="1244108"/>
    <lineage>
        <taxon>Bacteria</taxon>
        <taxon>Pseudomonadati</taxon>
        <taxon>Pseudomonadota</taxon>
        <taxon>Alphaproteobacteria</taxon>
        <taxon>Rhodobacterales</taxon>
        <taxon>Roseobacteraceae</taxon>
        <taxon>Jannaschia</taxon>
    </lineage>
</organism>
<dbReference type="Proteomes" id="UP000198914">
    <property type="component" value="Unassembled WGS sequence"/>
</dbReference>
<feature type="chain" id="PRO_5011782348" evidence="1">
    <location>
        <begin position="32"/>
        <end position="641"/>
    </location>
</feature>
<evidence type="ECO:0000313" key="4">
    <source>
        <dbReference type="Proteomes" id="UP000198914"/>
    </source>
</evidence>
<dbReference type="Gene3D" id="2.160.20.10">
    <property type="entry name" value="Single-stranded right-handed beta-helix, Pectin lyase-like"/>
    <property type="match status" value="1"/>
</dbReference>
<protein>
    <submittedName>
        <fullName evidence="3">Right handed beta helix region</fullName>
    </submittedName>
</protein>
<dbReference type="STRING" id="1244108.SAMN05444004_101165"/>
<dbReference type="InterPro" id="IPR006626">
    <property type="entry name" value="PbH1"/>
</dbReference>
<dbReference type="SUPFAM" id="SSF51126">
    <property type="entry name" value="Pectin lyase-like"/>
    <property type="match status" value="1"/>
</dbReference>
<evidence type="ECO:0000313" key="3">
    <source>
        <dbReference type="EMBL" id="SDY33339.1"/>
    </source>
</evidence>
<dbReference type="AlphaFoldDB" id="A0A1H3J1C3"/>
<dbReference type="InterPro" id="IPR012334">
    <property type="entry name" value="Pectin_lyas_fold"/>
</dbReference>
<reference evidence="4" key="1">
    <citation type="submission" date="2016-10" db="EMBL/GenBank/DDBJ databases">
        <authorList>
            <person name="Varghese N."/>
            <person name="Submissions S."/>
        </authorList>
    </citation>
    <scope>NUCLEOTIDE SEQUENCE [LARGE SCALE GENOMIC DNA]</scope>
    <source>
        <strain evidence="4">DSM 100420</strain>
    </source>
</reference>
<gene>
    <name evidence="3" type="ORF">SAMN05444004_101165</name>
</gene>
<proteinExistence type="predicted"/>
<dbReference type="InterPro" id="IPR011050">
    <property type="entry name" value="Pectin_lyase_fold/virulence"/>
</dbReference>
<dbReference type="SMART" id="SM00710">
    <property type="entry name" value="PbH1"/>
    <property type="match status" value="7"/>
</dbReference>
<name>A0A1H3J1C3_9RHOB</name>
<evidence type="ECO:0000259" key="2">
    <source>
        <dbReference type="Pfam" id="PF13229"/>
    </source>
</evidence>
<accession>A0A1H3J1C3</accession>
<feature type="domain" description="Right handed beta helix" evidence="2">
    <location>
        <begin position="151"/>
        <end position="314"/>
    </location>
</feature>
<keyword evidence="4" id="KW-1185">Reference proteome</keyword>
<dbReference type="EMBL" id="FNPX01000001">
    <property type="protein sequence ID" value="SDY33339.1"/>
    <property type="molecule type" value="Genomic_DNA"/>
</dbReference>